<accession>A0ABM3E3Q0</accession>
<dbReference type="SUPFAM" id="SSF48097">
    <property type="entry name" value="Regulator of G-protein signaling, RGS"/>
    <property type="match status" value="1"/>
</dbReference>
<dbReference type="PRINTS" id="PR01301">
    <property type="entry name" value="RGSPROTEIN"/>
</dbReference>
<evidence type="ECO:0000313" key="4">
    <source>
        <dbReference type="RefSeq" id="XP_045565685.1"/>
    </source>
</evidence>
<dbReference type="PANTHER" id="PTHR10845">
    <property type="entry name" value="REGULATOR OF G PROTEIN SIGNALING"/>
    <property type="match status" value="1"/>
</dbReference>
<dbReference type="Pfam" id="PF00615">
    <property type="entry name" value="RGS"/>
    <property type="match status" value="1"/>
</dbReference>
<dbReference type="GeneID" id="106593810"/>
<dbReference type="Gene3D" id="1.10.167.10">
    <property type="entry name" value="Regulator of G-protein Signalling 4, domain 2"/>
    <property type="match status" value="1"/>
</dbReference>
<feature type="compositionally biased region" description="Polar residues" evidence="1">
    <location>
        <begin position="267"/>
        <end position="279"/>
    </location>
</feature>
<feature type="region of interest" description="Disordered" evidence="1">
    <location>
        <begin position="267"/>
        <end position="299"/>
    </location>
</feature>
<feature type="region of interest" description="Disordered" evidence="1">
    <location>
        <begin position="121"/>
        <end position="174"/>
    </location>
</feature>
<protein>
    <submittedName>
        <fullName evidence="4">Regulator of G-protein signaling 3</fullName>
    </submittedName>
</protein>
<dbReference type="InterPro" id="IPR044926">
    <property type="entry name" value="RGS_subdomain_2"/>
</dbReference>
<evidence type="ECO:0000259" key="2">
    <source>
        <dbReference type="PROSITE" id="PS50132"/>
    </source>
</evidence>
<keyword evidence="3" id="KW-1185">Reference proteome</keyword>
<gene>
    <name evidence="4" type="primary">LOC106593810</name>
</gene>
<dbReference type="InterPro" id="IPR036305">
    <property type="entry name" value="RGS_sf"/>
</dbReference>
<dbReference type="RefSeq" id="XP_045565685.1">
    <property type="nucleotide sequence ID" value="XM_045709729.1"/>
</dbReference>
<sequence>MVVWEQSDSFLDRDRGGRDLDWDLDWDLDKEGWREVAYDERLFFAGVLPSDYFSLSSSLSQTRLPSFHSSFLSPPAHQSLHPSLSLTPPSGAAIMRRYSSEGSLLDMDFLPWRKVPVKGHNYHSRDGESGTYTPHLEDNELDGRTTSFPPTPTIVEPGASPGRTTRRGELRKDHSVSVENFTELGKLEGRGFLGVVNLNECRAYSDGQLVPGTTGRRTESVGSDDQPPPSPSYSPSGSSPLSFKSQQRSHTRAKLSAAKLHLKSLFGQSPHSSHSNLFNPEQKEQKEQKDSAKERRSRLPLMHQWSQVGNSNAKFSRVELDKWAESLDDLLASRTGVSVFGAFLRSEFSEENLQFYLACEQYRNSSNNFSLHKRAKAITATYIDAGAPREVNLDSKTRDLTTQLLQAPSHTSLSHAQKRIYSLLDTDCYPRFLQSTIYLTLLGQAD</sequence>
<name>A0ABM3E3Q0_SALSA</name>
<dbReference type="InterPro" id="IPR016137">
    <property type="entry name" value="RGS"/>
</dbReference>
<feature type="compositionally biased region" description="Low complexity" evidence="1">
    <location>
        <begin position="233"/>
        <end position="245"/>
    </location>
</feature>
<dbReference type="Proteomes" id="UP001652741">
    <property type="component" value="Chromosome ssa27"/>
</dbReference>
<feature type="compositionally biased region" description="Basic and acidic residues" evidence="1">
    <location>
        <begin position="281"/>
        <end position="294"/>
    </location>
</feature>
<evidence type="ECO:0000256" key="1">
    <source>
        <dbReference type="SAM" id="MobiDB-lite"/>
    </source>
</evidence>
<organism evidence="3 4">
    <name type="scientific">Salmo salar</name>
    <name type="common">Atlantic salmon</name>
    <dbReference type="NCBI Taxonomy" id="8030"/>
    <lineage>
        <taxon>Eukaryota</taxon>
        <taxon>Metazoa</taxon>
        <taxon>Chordata</taxon>
        <taxon>Craniata</taxon>
        <taxon>Vertebrata</taxon>
        <taxon>Euteleostomi</taxon>
        <taxon>Actinopterygii</taxon>
        <taxon>Neopterygii</taxon>
        <taxon>Teleostei</taxon>
        <taxon>Protacanthopterygii</taxon>
        <taxon>Salmoniformes</taxon>
        <taxon>Salmonidae</taxon>
        <taxon>Salmoninae</taxon>
        <taxon>Salmo</taxon>
    </lineage>
</organism>
<evidence type="ECO:0000313" key="3">
    <source>
        <dbReference type="Proteomes" id="UP001652741"/>
    </source>
</evidence>
<feature type="region of interest" description="Disordered" evidence="1">
    <location>
        <begin position="206"/>
        <end position="254"/>
    </location>
</feature>
<dbReference type="SMART" id="SM00315">
    <property type="entry name" value="RGS"/>
    <property type="match status" value="1"/>
</dbReference>
<reference evidence="4" key="1">
    <citation type="submission" date="2025-08" db="UniProtKB">
        <authorList>
            <consortium name="RefSeq"/>
        </authorList>
    </citation>
    <scope>IDENTIFICATION</scope>
</reference>
<dbReference type="PROSITE" id="PS50132">
    <property type="entry name" value="RGS"/>
    <property type="match status" value="1"/>
</dbReference>
<proteinExistence type="predicted"/>
<dbReference type="PANTHER" id="PTHR10845:SF242">
    <property type="entry name" value="NOVEL PROTEIN SIMILAR TO VERTEBRATE REGULATOR OF G-PROTEIN SIGNALLING FAMILY"/>
    <property type="match status" value="1"/>
</dbReference>
<feature type="domain" description="RGS" evidence="2">
    <location>
        <begin position="326"/>
        <end position="442"/>
    </location>
</feature>